<evidence type="ECO:0000313" key="2">
    <source>
        <dbReference type="EMBL" id="KAJ8978531.1"/>
    </source>
</evidence>
<dbReference type="Proteomes" id="UP001162164">
    <property type="component" value="Unassembled WGS sequence"/>
</dbReference>
<reference evidence="2" key="1">
    <citation type="journal article" date="2023" name="Insect Mol. Biol.">
        <title>Genome sequencing provides insights into the evolution of gene families encoding plant cell wall-degrading enzymes in longhorned beetles.</title>
        <authorList>
            <person name="Shin N.R."/>
            <person name="Okamura Y."/>
            <person name="Kirsch R."/>
            <person name="Pauchet Y."/>
        </authorList>
    </citation>
    <scope>NUCLEOTIDE SEQUENCE</scope>
    <source>
        <strain evidence="2">MMC_N1</strain>
    </source>
</reference>
<dbReference type="InterPro" id="IPR011989">
    <property type="entry name" value="ARM-like"/>
</dbReference>
<protein>
    <submittedName>
        <fullName evidence="2">Uncharacterized protein</fullName>
    </submittedName>
</protein>
<keyword evidence="3" id="KW-1185">Reference proteome</keyword>
<proteinExistence type="predicted"/>
<dbReference type="EMBL" id="JAPWTJ010000427">
    <property type="protein sequence ID" value="KAJ8978531.1"/>
    <property type="molecule type" value="Genomic_DNA"/>
</dbReference>
<dbReference type="SUPFAM" id="SSF48371">
    <property type="entry name" value="ARM repeat"/>
    <property type="match status" value="1"/>
</dbReference>
<dbReference type="PANTHER" id="PTHR22895">
    <property type="entry name" value="ARMADILLO REPEAT-CONTAINING PROTEIN 6"/>
    <property type="match status" value="1"/>
</dbReference>
<dbReference type="InterPro" id="IPR000225">
    <property type="entry name" value="Armadillo"/>
</dbReference>
<gene>
    <name evidence="2" type="ORF">NQ317_000903</name>
</gene>
<sequence>MSLKPQPKFVTPEETENITKKVAELISINKSKADSEEIIRVLTPIKAECEKSLRHKVVLGKAGAYPAILDTLTISLVDRKVIKLCFRTLICLMRKQPDLLDARGIRMIISFLRPDVDSDLTKLALKWTKECCILHEMNRQKIFNANIVVHLKQIFLERTIDVVKEALSVSRALILDDDVRVQYGKAHEHARAIAMETLCALTSLLRRHYLEEYLVTDLLRTLSALLVRDEFCKKVEDAGCLDVMVNVIQHFVANDQVMRHSFKLLKTISGKICWKILHCTGNDDCKIHIIEKNYAPLITTALDANKAAASAAIAGLHCVAALSLRCPQNSKALIDAGLPEVIVAIMKMHPDEETVQKTASWAIRNMVSRNKTHGRMFINLGVEELLHANLNKFENIDYDTKAALRDLNCNVNLKEEWTGRGGALTTGFTFTNIELS</sequence>
<evidence type="ECO:0000313" key="3">
    <source>
        <dbReference type="Proteomes" id="UP001162164"/>
    </source>
</evidence>
<dbReference type="InterPro" id="IPR016024">
    <property type="entry name" value="ARM-type_fold"/>
</dbReference>
<accession>A0ABQ9JK00</accession>
<keyword evidence="1" id="KW-0677">Repeat</keyword>
<organism evidence="2 3">
    <name type="scientific">Molorchus minor</name>
    <dbReference type="NCBI Taxonomy" id="1323400"/>
    <lineage>
        <taxon>Eukaryota</taxon>
        <taxon>Metazoa</taxon>
        <taxon>Ecdysozoa</taxon>
        <taxon>Arthropoda</taxon>
        <taxon>Hexapoda</taxon>
        <taxon>Insecta</taxon>
        <taxon>Pterygota</taxon>
        <taxon>Neoptera</taxon>
        <taxon>Endopterygota</taxon>
        <taxon>Coleoptera</taxon>
        <taxon>Polyphaga</taxon>
        <taxon>Cucujiformia</taxon>
        <taxon>Chrysomeloidea</taxon>
        <taxon>Cerambycidae</taxon>
        <taxon>Lamiinae</taxon>
        <taxon>Monochamini</taxon>
        <taxon>Molorchus</taxon>
    </lineage>
</organism>
<dbReference type="Gene3D" id="1.25.10.10">
    <property type="entry name" value="Leucine-rich Repeat Variant"/>
    <property type="match status" value="2"/>
</dbReference>
<evidence type="ECO:0000256" key="1">
    <source>
        <dbReference type="ARBA" id="ARBA00022737"/>
    </source>
</evidence>
<dbReference type="SMART" id="SM00185">
    <property type="entry name" value="ARM"/>
    <property type="match status" value="1"/>
</dbReference>
<dbReference type="Pfam" id="PF00514">
    <property type="entry name" value="Arm"/>
    <property type="match status" value="1"/>
</dbReference>
<name>A0ABQ9JK00_9CUCU</name>
<comment type="caution">
    <text evidence="2">The sequence shown here is derived from an EMBL/GenBank/DDBJ whole genome shotgun (WGS) entry which is preliminary data.</text>
</comment>
<dbReference type="PANTHER" id="PTHR22895:SF0">
    <property type="entry name" value="ARMADILLO REPEAT-CONTAINING PROTEIN 6"/>
    <property type="match status" value="1"/>
</dbReference>